<dbReference type="SMART" id="SM00530">
    <property type="entry name" value="HTH_XRE"/>
    <property type="match status" value="1"/>
</dbReference>
<dbReference type="Gene3D" id="2.10.109.10">
    <property type="entry name" value="Umud Fragment, subunit A"/>
    <property type="match status" value="1"/>
</dbReference>
<dbReference type="PANTHER" id="PTHR33516:SF2">
    <property type="entry name" value="LEXA REPRESSOR-RELATED"/>
    <property type="match status" value="1"/>
</dbReference>
<dbReference type="InterPro" id="IPR036286">
    <property type="entry name" value="LexA/Signal_pep-like_sf"/>
</dbReference>
<dbReference type="PROSITE" id="PS50943">
    <property type="entry name" value="HTH_CROC1"/>
    <property type="match status" value="1"/>
</dbReference>
<accession>A0A1H9EFC1</accession>
<evidence type="ECO:0000313" key="3">
    <source>
        <dbReference type="Proteomes" id="UP000199221"/>
    </source>
</evidence>
<feature type="domain" description="HTH cro/C1-type" evidence="1">
    <location>
        <begin position="32"/>
        <end position="86"/>
    </location>
</feature>
<sequence length="243" mass="27664">MCLGKYYLMCIERKESVRIVPAMNMDKWIALVRERIEELDISQEQLAERVGVSQGSIGHWLKKRRQPRVDSMNRTFIELGMPHYQVSMQLRVLGQVGEEPARYGLEEEDDDDGQAKYFVCFRYPLREWAALGQEQEEASDVFEQTDYLAQGKAFWLRVENDTMSAASGRSVPEGVRILVDDGVAVEPGRLVIARLPGKSAIFRQLTEEGGQRYLKALNNAYPTLVCEEGCEFIGVVVRMHGVL</sequence>
<dbReference type="CDD" id="cd06529">
    <property type="entry name" value="S24_LexA-like"/>
    <property type="match status" value="1"/>
</dbReference>
<reference evidence="2 3" key="1">
    <citation type="submission" date="2016-10" db="EMBL/GenBank/DDBJ databases">
        <authorList>
            <person name="de Groot N.N."/>
        </authorList>
    </citation>
    <scope>NUCLEOTIDE SEQUENCE [LARGE SCALE GENOMIC DNA]</scope>
    <source>
        <strain evidence="2 3">LMG 27941</strain>
    </source>
</reference>
<evidence type="ECO:0000313" key="2">
    <source>
        <dbReference type="EMBL" id="SEQ23953.1"/>
    </source>
</evidence>
<dbReference type="InterPro" id="IPR001387">
    <property type="entry name" value="Cro/C1-type_HTH"/>
</dbReference>
<gene>
    <name evidence="2" type="ORF">SAMN05216230_102245</name>
</gene>
<dbReference type="Pfam" id="PF01381">
    <property type="entry name" value="HTH_3"/>
    <property type="match status" value="1"/>
</dbReference>
<dbReference type="AlphaFoldDB" id="A0A1H9EFC1"/>
<dbReference type="InterPro" id="IPR015927">
    <property type="entry name" value="Peptidase_S24_S26A/B/C"/>
</dbReference>
<dbReference type="Pfam" id="PF00717">
    <property type="entry name" value="Peptidase_S24"/>
    <property type="match status" value="1"/>
</dbReference>
<dbReference type="Gene3D" id="1.10.260.40">
    <property type="entry name" value="lambda repressor-like DNA-binding domains"/>
    <property type="match status" value="1"/>
</dbReference>
<dbReference type="InterPro" id="IPR010982">
    <property type="entry name" value="Lambda_DNA-bd_dom_sf"/>
</dbReference>
<evidence type="ECO:0000259" key="1">
    <source>
        <dbReference type="PROSITE" id="PS50943"/>
    </source>
</evidence>
<dbReference type="InterPro" id="IPR050077">
    <property type="entry name" value="LexA_repressor"/>
</dbReference>
<dbReference type="GO" id="GO:0003677">
    <property type="term" value="F:DNA binding"/>
    <property type="evidence" value="ECO:0007669"/>
    <property type="project" value="InterPro"/>
</dbReference>
<organism evidence="2 3">
    <name type="scientific">Pseudomonas soli</name>
    <dbReference type="NCBI Taxonomy" id="1306993"/>
    <lineage>
        <taxon>Bacteria</taxon>
        <taxon>Pseudomonadati</taxon>
        <taxon>Pseudomonadota</taxon>
        <taxon>Gammaproteobacteria</taxon>
        <taxon>Pseudomonadales</taxon>
        <taxon>Pseudomonadaceae</taxon>
        <taxon>Pseudomonas</taxon>
    </lineage>
</organism>
<name>A0A1H9EFC1_9PSED</name>
<dbReference type="InterPro" id="IPR039418">
    <property type="entry name" value="LexA-like"/>
</dbReference>
<dbReference type="SUPFAM" id="SSF47413">
    <property type="entry name" value="lambda repressor-like DNA-binding domains"/>
    <property type="match status" value="1"/>
</dbReference>
<proteinExistence type="predicted"/>
<dbReference type="Proteomes" id="UP000199221">
    <property type="component" value="Unassembled WGS sequence"/>
</dbReference>
<dbReference type="PANTHER" id="PTHR33516">
    <property type="entry name" value="LEXA REPRESSOR"/>
    <property type="match status" value="1"/>
</dbReference>
<protein>
    <submittedName>
        <fullName evidence="2">SOS-response transcriptional repressor LexA (RecA-mediated autopeptidase)</fullName>
    </submittedName>
</protein>
<dbReference type="SUPFAM" id="SSF51306">
    <property type="entry name" value="LexA/Signal peptidase"/>
    <property type="match status" value="1"/>
</dbReference>
<dbReference type="CDD" id="cd00093">
    <property type="entry name" value="HTH_XRE"/>
    <property type="match status" value="1"/>
</dbReference>
<dbReference type="EMBL" id="FOEQ01000002">
    <property type="protein sequence ID" value="SEQ23953.1"/>
    <property type="molecule type" value="Genomic_DNA"/>
</dbReference>